<keyword evidence="2" id="KW-1185">Reference proteome</keyword>
<dbReference type="Proteomes" id="UP000595437">
    <property type="component" value="Chromosome 6"/>
</dbReference>
<gene>
    <name evidence="1" type="ORF">FKW44_010400</name>
</gene>
<evidence type="ECO:0000313" key="1">
    <source>
        <dbReference type="EMBL" id="QQP49653.1"/>
    </source>
</evidence>
<evidence type="ECO:0000313" key="2">
    <source>
        <dbReference type="Proteomes" id="UP000595437"/>
    </source>
</evidence>
<dbReference type="EMBL" id="CP045895">
    <property type="protein sequence ID" value="QQP49653.1"/>
    <property type="molecule type" value="Genomic_DNA"/>
</dbReference>
<sequence length="63" mass="7130">MGTLLTHQKLEELSPLLASMQIILWKAKPVYHSDTSVDIIHQNRNVRPLLIDLATPLLEETAL</sequence>
<protein>
    <submittedName>
        <fullName evidence="1">Uncharacterized protein</fullName>
    </submittedName>
</protein>
<name>A0A7T8HGI8_CALRO</name>
<accession>A0A7T8HGI8</accession>
<dbReference type="AlphaFoldDB" id="A0A7T8HGI8"/>
<feature type="non-terminal residue" evidence="1">
    <location>
        <position position="63"/>
    </location>
</feature>
<organism evidence="1 2">
    <name type="scientific">Caligus rogercresseyi</name>
    <name type="common">Sea louse</name>
    <dbReference type="NCBI Taxonomy" id="217165"/>
    <lineage>
        <taxon>Eukaryota</taxon>
        <taxon>Metazoa</taxon>
        <taxon>Ecdysozoa</taxon>
        <taxon>Arthropoda</taxon>
        <taxon>Crustacea</taxon>
        <taxon>Multicrustacea</taxon>
        <taxon>Hexanauplia</taxon>
        <taxon>Copepoda</taxon>
        <taxon>Siphonostomatoida</taxon>
        <taxon>Caligidae</taxon>
        <taxon>Caligus</taxon>
    </lineage>
</organism>
<reference evidence="2" key="1">
    <citation type="submission" date="2021-01" db="EMBL/GenBank/DDBJ databases">
        <title>Caligus Genome Assembly.</title>
        <authorList>
            <person name="Gallardo-Escarate C."/>
        </authorList>
    </citation>
    <scope>NUCLEOTIDE SEQUENCE [LARGE SCALE GENOMIC DNA]</scope>
</reference>
<proteinExistence type="predicted"/>